<dbReference type="Pfam" id="PF12083">
    <property type="entry name" value="DUF3560"/>
    <property type="match status" value="1"/>
</dbReference>
<sequence>MRTIIITGNTYAHRRELRRLGALWNTDAKGYVAPSAHVDAIRAYANSHDGLDVADFEATDQDVTPATGERLRELRQARLDRRRERLLNQAANAEKRGDAARARISPHERDFLALMEPVKRGHHSQRRHEKLLARAQKSFMDAGREYSDARKLRERAECMAPARVAGDAERERQAARDAAAAIIEPGDKVRSIVYGDGVVTKANKNTFTINFTARGFIGKCDKSHVSLLEKGTPEAAKVERKFKVGDLVTASRGFSRLEGKVVRLTPRGYSVEYHYESRISGGLVAQRDTFSESSLEARA</sequence>
<keyword evidence="1" id="KW-0175">Coiled coil</keyword>
<reference evidence="2 3" key="1">
    <citation type="submission" date="2019-06" db="EMBL/GenBank/DDBJ databases">
        <title>Genomic Encyclopedia of Type Strains, Phase IV (KMG-V): Genome sequencing to study the core and pangenomes of soil and plant-associated prokaryotes.</title>
        <authorList>
            <person name="Whitman W."/>
        </authorList>
    </citation>
    <scope>NUCLEOTIDE SEQUENCE [LARGE SCALE GENOMIC DNA]</scope>
    <source>
        <strain evidence="2 3">BR 510</strain>
    </source>
</reference>
<dbReference type="RefSeq" id="WP_145670154.1">
    <property type="nucleotide sequence ID" value="NZ_VITK01000019.1"/>
</dbReference>
<feature type="coiled-coil region" evidence="1">
    <location>
        <begin position="76"/>
        <end position="103"/>
    </location>
</feature>
<evidence type="ECO:0000313" key="2">
    <source>
        <dbReference type="EMBL" id="TWA89563.1"/>
    </source>
</evidence>
<dbReference type="EMBL" id="VITK01000019">
    <property type="protein sequence ID" value="TWA89563.1"/>
    <property type="molecule type" value="Genomic_DNA"/>
</dbReference>
<dbReference type="InterPro" id="IPR021944">
    <property type="entry name" value="DUF3560"/>
</dbReference>
<keyword evidence="3" id="KW-1185">Reference proteome</keyword>
<dbReference type="OrthoDB" id="9803716at2"/>
<comment type="caution">
    <text evidence="2">The sequence shown here is derived from an EMBL/GenBank/DDBJ whole genome shotgun (WGS) entry which is preliminary data.</text>
</comment>
<accession>A0A560CXH6</accession>
<evidence type="ECO:0000313" key="3">
    <source>
        <dbReference type="Proteomes" id="UP000319949"/>
    </source>
</evidence>
<gene>
    <name evidence="2" type="ORF">FBZ96_11931</name>
</gene>
<name>A0A560CXH6_9BRAD</name>
<proteinExistence type="predicted"/>
<evidence type="ECO:0000256" key="1">
    <source>
        <dbReference type="SAM" id="Coils"/>
    </source>
</evidence>
<dbReference type="AlphaFoldDB" id="A0A560CXH6"/>
<organism evidence="2 3">
    <name type="scientific">Bradyrhizobium stylosanthis</name>
    <dbReference type="NCBI Taxonomy" id="1803665"/>
    <lineage>
        <taxon>Bacteria</taxon>
        <taxon>Pseudomonadati</taxon>
        <taxon>Pseudomonadota</taxon>
        <taxon>Alphaproteobacteria</taxon>
        <taxon>Hyphomicrobiales</taxon>
        <taxon>Nitrobacteraceae</taxon>
        <taxon>Bradyrhizobium</taxon>
    </lineage>
</organism>
<protein>
    <submittedName>
        <fullName evidence="2">Uncharacterized protein DUF3560</fullName>
    </submittedName>
</protein>
<dbReference type="Proteomes" id="UP000319949">
    <property type="component" value="Unassembled WGS sequence"/>
</dbReference>